<comment type="caution">
    <text evidence="2">The sequence shown here is derived from an EMBL/GenBank/DDBJ whole genome shotgun (WGS) entry which is preliminary data.</text>
</comment>
<dbReference type="RefSeq" id="WP_123227696.1">
    <property type="nucleotide sequence ID" value="NZ_RJSE01000007.1"/>
</dbReference>
<feature type="compositionally biased region" description="Low complexity" evidence="1">
    <location>
        <begin position="245"/>
        <end position="255"/>
    </location>
</feature>
<organism evidence="2 3">
    <name type="scientific">Nocardioides marmoriginsengisoli</name>
    <dbReference type="NCBI Taxonomy" id="661483"/>
    <lineage>
        <taxon>Bacteria</taxon>
        <taxon>Bacillati</taxon>
        <taxon>Actinomycetota</taxon>
        <taxon>Actinomycetes</taxon>
        <taxon>Propionibacteriales</taxon>
        <taxon>Nocardioidaceae</taxon>
        <taxon>Nocardioides</taxon>
    </lineage>
</organism>
<feature type="compositionally biased region" description="Basic residues" evidence="1">
    <location>
        <begin position="1"/>
        <end position="11"/>
    </location>
</feature>
<feature type="compositionally biased region" description="Basic residues" evidence="1">
    <location>
        <begin position="234"/>
        <end position="244"/>
    </location>
</feature>
<feature type="region of interest" description="Disordered" evidence="1">
    <location>
        <begin position="206"/>
        <end position="255"/>
    </location>
</feature>
<dbReference type="Proteomes" id="UP000267128">
    <property type="component" value="Unassembled WGS sequence"/>
</dbReference>
<accession>A0A3N0CG04</accession>
<proteinExistence type="predicted"/>
<dbReference type="AlphaFoldDB" id="A0A3N0CG04"/>
<protein>
    <submittedName>
        <fullName evidence="2">Uncharacterized protein</fullName>
    </submittedName>
</protein>
<dbReference type="EMBL" id="RJSE01000007">
    <property type="protein sequence ID" value="RNL62400.1"/>
    <property type="molecule type" value="Genomic_DNA"/>
</dbReference>
<sequence length="255" mass="25897">MTTRREKRLSRRAAERALDRTGASGTASVDKILDAATAPPTNFELNREADTVAMFRTVQLSPVAAPVRRSLLQATLARLAAAKVAVAAGTAVLLAGGGVAFAASTGHLPGQKNDDPKPKPPAHATHTPGKKAPGRPSDKPAPGKPTKTSSPSGPKATTAPSPSLKGLCNAYQAGVADNPGKALDNPAFSALAAAAGGKEQIGAYCDGLIGPDTDPSESAGAEPTKKPHPTQPTKKVKQTKKPHPHATQTTTTPAG</sequence>
<gene>
    <name evidence="2" type="ORF">EFK50_11535</name>
</gene>
<keyword evidence="3" id="KW-1185">Reference proteome</keyword>
<feature type="region of interest" description="Disordered" evidence="1">
    <location>
        <begin position="1"/>
        <end position="22"/>
    </location>
</feature>
<feature type="region of interest" description="Disordered" evidence="1">
    <location>
        <begin position="106"/>
        <end position="163"/>
    </location>
</feature>
<evidence type="ECO:0000313" key="2">
    <source>
        <dbReference type="EMBL" id="RNL62400.1"/>
    </source>
</evidence>
<name>A0A3N0CG04_9ACTN</name>
<evidence type="ECO:0000256" key="1">
    <source>
        <dbReference type="SAM" id="MobiDB-lite"/>
    </source>
</evidence>
<reference evidence="2 3" key="1">
    <citation type="submission" date="2018-11" db="EMBL/GenBank/DDBJ databases">
        <authorList>
            <person name="Li F."/>
        </authorList>
    </citation>
    <scope>NUCLEOTIDE SEQUENCE [LARGE SCALE GENOMIC DNA]</scope>
    <source>
        <strain evidence="2 3">Gsoil 097</strain>
    </source>
</reference>
<dbReference type="OrthoDB" id="3405601at2"/>
<evidence type="ECO:0000313" key="3">
    <source>
        <dbReference type="Proteomes" id="UP000267128"/>
    </source>
</evidence>